<accession>A0ABY6DE72</accession>
<evidence type="ECO:0000313" key="6">
    <source>
        <dbReference type="EMBL" id="UXX84449.1"/>
    </source>
</evidence>
<evidence type="ECO:0000256" key="4">
    <source>
        <dbReference type="ARBA" id="ARBA00023315"/>
    </source>
</evidence>
<dbReference type="Pfam" id="PF00132">
    <property type="entry name" value="Hexapep"/>
    <property type="match status" value="1"/>
</dbReference>
<keyword evidence="4" id="KW-0012">Acyltransferase</keyword>
<dbReference type="SUPFAM" id="SSF51161">
    <property type="entry name" value="Trimeric LpxA-like enzymes"/>
    <property type="match status" value="1"/>
</dbReference>
<dbReference type="PANTHER" id="PTHR43300:SF11">
    <property type="entry name" value="ACETYLTRANSFERASE RV3034C-RELATED"/>
    <property type="match status" value="1"/>
</dbReference>
<dbReference type="InterPro" id="IPR018357">
    <property type="entry name" value="Hexapep_transf_CS"/>
</dbReference>
<reference evidence="6" key="1">
    <citation type="submission" date="2022-10" db="EMBL/GenBank/DDBJ databases">
        <title>Roseovarius pelagicus sp. nov., isolated from Arctic seawater.</title>
        <authorList>
            <person name="Hong Y.W."/>
            <person name="Hwang C.Y."/>
        </authorList>
    </citation>
    <scope>NUCLEOTIDE SEQUENCE</scope>
    <source>
        <strain evidence="6">HL-MP18</strain>
    </source>
</reference>
<evidence type="ECO:0000256" key="2">
    <source>
        <dbReference type="ARBA" id="ARBA00022679"/>
    </source>
</evidence>
<proteinExistence type="inferred from homology"/>
<evidence type="ECO:0000256" key="1">
    <source>
        <dbReference type="ARBA" id="ARBA00007274"/>
    </source>
</evidence>
<dbReference type="InterPro" id="IPR001451">
    <property type="entry name" value="Hexapep"/>
</dbReference>
<feature type="region of interest" description="Disordered" evidence="5">
    <location>
        <begin position="1"/>
        <end position="21"/>
    </location>
</feature>
<keyword evidence="7" id="KW-1185">Reference proteome</keyword>
<organism evidence="6 7">
    <name type="scientific">Roseovarius pelagicus</name>
    <dbReference type="NCBI Taxonomy" id="2980108"/>
    <lineage>
        <taxon>Bacteria</taxon>
        <taxon>Pseudomonadati</taxon>
        <taxon>Pseudomonadota</taxon>
        <taxon>Alphaproteobacteria</taxon>
        <taxon>Rhodobacterales</taxon>
        <taxon>Roseobacteraceae</taxon>
        <taxon>Roseovarius</taxon>
    </lineage>
</organism>
<comment type="similarity">
    <text evidence="1">Belongs to the transferase hexapeptide repeat family.</text>
</comment>
<dbReference type="CDD" id="cd03349">
    <property type="entry name" value="LbH_XAT"/>
    <property type="match status" value="1"/>
</dbReference>
<dbReference type="EMBL" id="CP106738">
    <property type="protein sequence ID" value="UXX84449.1"/>
    <property type="molecule type" value="Genomic_DNA"/>
</dbReference>
<gene>
    <name evidence="6" type="ORF">N7U68_07350</name>
</gene>
<dbReference type="Gene3D" id="2.160.10.10">
    <property type="entry name" value="Hexapeptide repeat proteins"/>
    <property type="match status" value="1"/>
</dbReference>
<dbReference type="PROSITE" id="PS00101">
    <property type="entry name" value="HEXAPEP_TRANSFERASES"/>
    <property type="match status" value="1"/>
</dbReference>
<evidence type="ECO:0000256" key="3">
    <source>
        <dbReference type="ARBA" id="ARBA00022737"/>
    </source>
</evidence>
<dbReference type="PANTHER" id="PTHR43300">
    <property type="entry name" value="ACETYLTRANSFERASE"/>
    <property type="match status" value="1"/>
</dbReference>
<dbReference type="InterPro" id="IPR011004">
    <property type="entry name" value="Trimer_LpxA-like_sf"/>
</dbReference>
<protein>
    <submittedName>
        <fullName evidence="6">CatB-related O-acetyltransferase</fullName>
    </submittedName>
</protein>
<evidence type="ECO:0000256" key="5">
    <source>
        <dbReference type="SAM" id="MobiDB-lite"/>
    </source>
</evidence>
<name>A0ABY6DE72_9RHOB</name>
<dbReference type="Proteomes" id="UP001064087">
    <property type="component" value="Chromosome"/>
</dbReference>
<dbReference type="RefSeq" id="WP_263048701.1">
    <property type="nucleotide sequence ID" value="NZ_CP106738.1"/>
</dbReference>
<evidence type="ECO:0000313" key="7">
    <source>
        <dbReference type="Proteomes" id="UP001064087"/>
    </source>
</evidence>
<keyword evidence="2" id="KW-0808">Transferase</keyword>
<dbReference type="InterPro" id="IPR050179">
    <property type="entry name" value="Trans_hexapeptide_repeat"/>
</dbReference>
<sequence length="222" mass="23869">MPQPFPDPDNRNPLTLPDGTRHQGTVFLRAAIDHPRIEVGEYSYASAHEPPDDWAASLAPYLYPHSPEKLIIGRFCQIADGVQFITASANHRHDGFSTYPFAVFDGGFAEGRASLPGPGRDTQLGHDIWIGEGARILPGAVIGSGAIVGAGAVVGGHVPPYSVVTGNPGRTRRRRFTSETIARLLEVAWWDWPIGDILTHETAICDADLTALERAAACVGAR</sequence>
<keyword evidence="3" id="KW-0677">Repeat</keyword>